<name>A0A1H3TWZ7_9PSEU</name>
<proteinExistence type="predicted"/>
<dbReference type="STRING" id="418495.SAMN05216215_109413"/>
<sequence>MPLFSRGNNSGRSAGNGAQPQIARAPMVPQNHPVFDQPVFATGDLAIHRDAQGKLRIFGIGLDKKLWEVSETRLASNDWAPPANLGGTLFGVPSVAMDGQGRLCVFALGEDGSLMRIREADAASREWLGWQNLGHRLVGNPIAVPDARGAVVIYGLNEDGSLQEIRAESSDANSVNHGGNIAELVGVAQDSTGRIYVYGIGKKGDMEGIHQTQPASGPWSNWSNELGGVFLPSGG</sequence>
<dbReference type="Pfam" id="PF26607">
    <property type="entry name" value="DUF8189"/>
    <property type="match status" value="1"/>
</dbReference>
<keyword evidence="3" id="KW-1185">Reference proteome</keyword>
<evidence type="ECO:0000259" key="1">
    <source>
        <dbReference type="Pfam" id="PF26607"/>
    </source>
</evidence>
<evidence type="ECO:0000313" key="3">
    <source>
        <dbReference type="Proteomes" id="UP000199529"/>
    </source>
</evidence>
<dbReference type="SUPFAM" id="SSF89372">
    <property type="entry name" value="Fucose-specific lectin"/>
    <property type="match status" value="1"/>
</dbReference>
<dbReference type="InterPro" id="IPR058502">
    <property type="entry name" value="PLL-like_beta-prop"/>
</dbReference>
<dbReference type="AlphaFoldDB" id="A0A1H3TWZ7"/>
<accession>A0A1H3TWZ7</accession>
<organism evidence="2 3">
    <name type="scientific">Saccharopolyspora shandongensis</name>
    <dbReference type="NCBI Taxonomy" id="418495"/>
    <lineage>
        <taxon>Bacteria</taxon>
        <taxon>Bacillati</taxon>
        <taxon>Actinomycetota</taxon>
        <taxon>Actinomycetes</taxon>
        <taxon>Pseudonocardiales</taxon>
        <taxon>Pseudonocardiaceae</taxon>
        <taxon>Saccharopolyspora</taxon>
    </lineage>
</organism>
<gene>
    <name evidence="2" type="ORF">SAMN05216215_109413</name>
</gene>
<evidence type="ECO:0000313" key="2">
    <source>
        <dbReference type="EMBL" id="SDZ54281.1"/>
    </source>
</evidence>
<protein>
    <recommendedName>
        <fullName evidence="1">PLL-like beta propeller domain-containing protein</fullName>
    </recommendedName>
</protein>
<dbReference type="Gene3D" id="2.120.10.70">
    <property type="entry name" value="Fucose-specific lectin"/>
    <property type="match status" value="1"/>
</dbReference>
<feature type="domain" description="PLL-like beta propeller" evidence="1">
    <location>
        <begin position="46"/>
        <end position="227"/>
    </location>
</feature>
<dbReference type="Proteomes" id="UP000199529">
    <property type="component" value="Unassembled WGS sequence"/>
</dbReference>
<dbReference type="EMBL" id="FNOK01000094">
    <property type="protein sequence ID" value="SDZ54281.1"/>
    <property type="molecule type" value="Genomic_DNA"/>
</dbReference>
<reference evidence="3" key="1">
    <citation type="submission" date="2016-10" db="EMBL/GenBank/DDBJ databases">
        <authorList>
            <person name="Varghese N."/>
            <person name="Submissions S."/>
        </authorList>
    </citation>
    <scope>NUCLEOTIDE SEQUENCE [LARGE SCALE GENOMIC DNA]</scope>
    <source>
        <strain evidence="3">CGMCC 4.3530</strain>
    </source>
</reference>
<dbReference type="OrthoDB" id="3655275at2"/>